<gene>
    <name evidence="6" type="ORF">JOD17_000674</name>
</gene>
<evidence type="ECO:0000256" key="2">
    <source>
        <dbReference type="ARBA" id="ARBA00023267"/>
    </source>
</evidence>
<dbReference type="PANTHER" id="PTHR45266">
    <property type="entry name" value="OXALOACETATE DECARBOXYLASE ALPHA CHAIN"/>
    <property type="match status" value="1"/>
</dbReference>
<feature type="domain" description="Lipoyl-binding" evidence="5">
    <location>
        <begin position="83"/>
        <end position="159"/>
    </location>
</feature>
<dbReference type="PRINTS" id="PR01071">
    <property type="entry name" value="ACOABIOTINCC"/>
</dbReference>
<comment type="caution">
    <text evidence="6">The sequence shown here is derived from an EMBL/GenBank/DDBJ whole genome shotgun (WGS) entry which is preliminary data.</text>
</comment>
<dbReference type="Proteomes" id="UP000741863">
    <property type="component" value="Unassembled WGS sequence"/>
</dbReference>
<protein>
    <recommendedName>
        <fullName evidence="1 3">Biotin carboxyl carrier protein of acetyl-CoA carboxylase</fullName>
    </recommendedName>
</protein>
<dbReference type="RefSeq" id="WP_204695697.1">
    <property type="nucleotide sequence ID" value="NZ_JAFBEC010000002.1"/>
</dbReference>
<dbReference type="InterPro" id="IPR011053">
    <property type="entry name" value="Single_hybrid_motif"/>
</dbReference>
<dbReference type="PANTHER" id="PTHR45266:SF3">
    <property type="entry name" value="OXALOACETATE DECARBOXYLASE ALPHA CHAIN"/>
    <property type="match status" value="1"/>
</dbReference>
<keyword evidence="3" id="KW-0276">Fatty acid metabolism</keyword>
<evidence type="ECO:0000256" key="4">
    <source>
        <dbReference type="SAM" id="MobiDB-lite"/>
    </source>
</evidence>
<keyword evidence="3" id="KW-0275">Fatty acid biosynthesis</keyword>
<dbReference type="InterPro" id="IPR050709">
    <property type="entry name" value="Biotin_Carboxyl_Carrier/Decarb"/>
</dbReference>
<dbReference type="Gene3D" id="2.40.50.100">
    <property type="match status" value="1"/>
</dbReference>
<evidence type="ECO:0000256" key="3">
    <source>
        <dbReference type="RuleBase" id="RU364072"/>
    </source>
</evidence>
<evidence type="ECO:0000313" key="7">
    <source>
        <dbReference type="Proteomes" id="UP000741863"/>
    </source>
</evidence>
<dbReference type="PROSITE" id="PS50968">
    <property type="entry name" value="BIOTINYL_LIPOYL"/>
    <property type="match status" value="1"/>
</dbReference>
<dbReference type="NCBIfam" id="TIGR00531">
    <property type="entry name" value="BCCP"/>
    <property type="match status" value="1"/>
</dbReference>
<sequence length="160" mass="17496">MYSIKEIKELIEAVNASEITQLEVQGEKDMSITIKKETKTVVETTQAVAAPSTPAVSQPVATPEQKQEQPQAEKPNAEATDDSVEITSPMVGTFYRASSPDADPYVQVGDQVHSESIVCIVEAMKLMNELEAETKGEIVEILVENGELVDYGQPLFRVKV</sequence>
<keyword evidence="3" id="KW-0443">Lipid metabolism</keyword>
<dbReference type="EMBL" id="JAFBEC010000002">
    <property type="protein sequence ID" value="MBM7631582.1"/>
    <property type="molecule type" value="Genomic_DNA"/>
</dbReference>
<organism evidence="6 7">
    <name type="scientific">Geomicrobium sediminis</name>
    <dbReference type="NCBI Taxonomy" id="1347788"/>
    <lineage>
        <taxon>Bacteria</taxon>
        <taxon>Bacillati</taxon>
        <taxon>Bacillota</taxon>
        <taxon>Bacilli</taxon>
        <taxon>Bacillales</taxon>
        <taxon>Geomicrobium</taxon>
    </lineage>
</organism>
<accession>A0ABS2P844</accession>
<dbReference type="InterPro" id="IPR000089">
    <property type="entry name" value="Biotin_lipoyl"/>
</dbReference>
<evidence type="ECO:0000313" key="6">
    <source>
        <dbReference type="EMBL" id="MBM7631582.1"/>
    </source>
</evidence>
<evidence type="ECO:0000259" key="5">
    <source>
        <dbReference type="PROSITE" id="PS50968"/>
    </source>
</evidence>
<feature type="region of interest" description="Disordered" evidence="4">
    <location>
        <begin position="44"/>
        <end position="84"/>
    </location>
</feature>
<dbReference type="NCBIfam" id="NF005457">
    <property type="entry name" value="PRK07051.1"/>
    <property type="match status" value="1"/>
</dbReference>
<name>A0ABS2P844_9BACL</name>
<evidence type="ECO:0000256" key="1">
    <source>
        <dbReference type="ARBA" id="ARBA00017562"/>
    </source>
</evidence>
<dbReference type="CDD" id="cd06850">
    <property type="entry name" value="biotinyl_domain"/>
    <property type="match status" value="1"/>
</dbReference>
<proteinExistence type="predicted"/>
<comment type="function">
    <text evidence="3">This protein is a component of the acetyl coenzyme A carboxylase complex; first, biotin carboxylase catalyzes the carboxylation of the carrier protein and then the transcarboxylase transfers the carboxyl group to form malonyl-CoA.</text>
</comment>
<dbReference type="SUPFAM" id="SSF51230">
    <property type="entry name" value="Single hybrid motif"/>
    <property type="match status" value="1"/>
</dbReference>
<dbReference type="InterPro" id="IPR001249">
    <property type="entry name" value="AcCoA_biotinCC"/>
</dbReference>
<keyword evidence="2 3" id="KW-0092">Biotin</keyword>
<reference evidence="6 7" key="1">
    <citation type="submission" date="2021-01" db="EMBL/GenBank/DDBJ databases">
        <title>Genomic Encyclopedia of Type Strains, Phase IV (KMG-IV): sequencing the most valuable type-strain genomes for metagenomic binning, comparative biology and taxonomic classification.</title>
        <authorList>
            <person name="Goeker M."/>
        </authorList>
    </citation>
    <scope>NUCLEOTIDE SEQUENCE [LARGE SCALE GENOMIC DNA]</scope>
    <source>
        <strain evidence="6 7">DSM 25540</strain>
    </source>
</reference>
<comment type="pathway">
    <text evidence="3">Lipid metabolism; fatty acid biosynthesis.</text>
</comment>
<keyword evidence="7" id="KW-1185">Reference proteome</keyword>
<keyword evidence="3" id="KW-0444">Lipid biosynthesis</keyword>
<dbReference type="Pfam" id="PF00364">
    <property type="entry name" value="Biotin_lipoyl"/>
    <property type="match status" value="1"/>
</dbReference>